<feature type="non-terminal residue" evidence="1">
    <location>
        <position position="124"/>
    </location>
</feature>
<sequence>VTFILQPEIPHVTLPYIDDVTVKGPADQYKVAVGGWEMIPANPGVRRYFWEHLPDVNRCVQRVKHAGGTFSGTKANIGPPEFAAIGHFCTPEGRKPDVKRTEAIANWGPCKDLSEVRAFLGTVG</sequence>
<evidence type="ECO:0000313" key="1">
    <source>
        <dbReference type="EMBL" id="RDX39417.1"/>
    </source>
</evidence>
<name>A0A371CGL4_9APHY</name>
<dbReference type="AlphaFoldDB" id="A0A371CGL4"/>
<keyword evidence="2" id="KW-1185">Reference proteome</keyword>
<protein>
    <submittedName>
        <fullName evidence="1">Uncharacterized protein</fullName>
    </submittedName>
</protein>
<accession>A0A371CGL4</accession>
<dbReference type="OrthoDB" id="3186349at2759"/>
<dbReference type="SUPFAM" id="SSF56672">
    <property type="entry name" value="DNA/RNA polymerases"/>
    <property type="match status" value="1"/>
</dbReference>
<feature type="non-terminal residue" evidence="1">
    <location>
        <position position="1"/>
    </location>
</feature>
<organism evidence="1 2">
    <name type="scientific">Lentinus brumalis</name>
    <dbReference type="NCBI Taxonomy" id="2498619"/>
    <lineage>
        <taxon>Eukaryota</taxon>
        <taxon>Fungi</taxon>
        <taxon>Dikarya</taxon>
        <taxon>Basidiomycota</taxon>
        <taxon>Agaricomycotina</taxon>
        <taxon>Agaricomycetes</taxon>
        <taxon>Polyporales</taxon>
        <taxon>Polyporaceae</taxon>
        <taxon>Lentinus</taxon>
    </lineage>
</organism>
<dbReference type="EMBL" id="KZ857900">
    <property type="protein sequence ID" value="RDX39417.1"/>
    <property type="molecule type" value="Genomic_DNA"/>
</dbReference>
<reference evidence="1 2" key="1">
    <citation type="journal article" date="2018" name="Biotechnol. Biofuels">
        <title>Integrative visual omics of the white-rot fungus Polyporus brumalis exposes the biotechnological potential of its oxidative enzymes for delignifying raw plant biomass.</title>
        <authorList>
            <person name="Miyauchi S."/>
            <person name="Rancon A."/>
            <person name="Drula E."/>
            <person name="Hage H."/>
            <person name="Chaduli D."/>
            <person name="Favel A."/>
            <person name="Grisel S."/>
            <person name="Henrissat B."/>
            <person name="Herpoel-Gimbert I."/>
            <person name="Ruiz-Duenas F.J."/>
            <person name="Chevret D."/>
            <person name="Hainaut M."/>
            <person name="Lin J."/>
            <person name="Wang M."/>
            <person name="Pangilinan J."/>
            <person name="Lipzen A."/>
            <person name="Lesage-Meessen L."/>
            <person name="Navarro D."/>
            <person name="Riley R."/>
            <person name="Grigoriev I.V."/>
            <person name="Zhou S."/>
            <person name="Raouche S."/>
            <person name="Rosso M.N."/>
        </authorList>
    </citation>
    <scope>NUCLEOTIDE SEQUENCE [LARGE SCALE GENOMIC DNA]</scope>
    <source>
        <strain evidence="1 2">BRFM 1820</strain>
    </source>
</reference>
<dbReference type="STRING" id="139420.A0A371CGL4"/>
<dbReference type="Proteomes" id="UP000256964">
    <property type="component" value="Unassembled WGS sequence"/>
</dbReference>
<evidence type="ECO:0000313" key="2">
    <source>
        <dbReference type="Proteomes" id="UP000256964"/>
    </source>
</evidence>
<gene>
    <name evidence="1" type="ORF">OH76DRAFT_1301184</name>
</gene>
<dbReference type="InterPro" id="IPR043502">
    <property type="entry name" value="DNA/RNA_pol_sf"/>
</dbReference>
<proteinExistence type="predicted"/>